<dbReference type="SUPFAM" id="SSF56112">
    <property type="entry name" value="Protein kinase-like (PK-like)"/>
    <property type="match status" value="1"/>
</dbReference>
<protein>
    <submittedName>
        <fullName evidence="2">Phosphotransferase</fullName>
    </submittedName>
</protein>
<dbReference type="Pfam" id="PF01636">
    <property type="entry name" value="APH"/>
    <property type="match status" value="1"/>
</dbReference>
<reference evidence="2 3" key="1">
    <citation type="submission" date="2020-11" db="EMBL/GenBank/DDBJ databases">
        <title>Arthrobacter antarcticus sp. nov., isolated from Antarctic Soil.</title>
        <authorList>
            <person name="Li J."/>
        </authorList>
    </citation>
    <scope>NUCLEOTIDE SEQUENCE [LARGE SCALE GENOMIC DNA]</scope>
    <source>
        <strain evidence="2 3">Z1-20</strain>
    </source>
</reference>
<dbReference type="Gene3D" id="3.90.1200.10">
    <property type="match status" value="1"/>
</dbReference>
<dbReference type="InterPro" id="IPR011009">
    <property type="entry name" value="Kinase-like_dom_sf"/>
</dbReference>
<dbReference type="AlphaFoldDB" id="A0A931CK77"/>
<name>A0A931CK77_9MICC</name>
<dbReference type="InterPro" id="IPR002575">
    <property type="entry name" value="Aminoglycoside_PTrfase"/>
</dbReference>
<evidence type="ECO:0000259" key="1">
    <source>
        <dbReference type="Pfam" id="PF01636"/>
    </source>
</evidence>
<gene>
    <name evidence="2" type="ORF">IV500_12025</name>
</gene>
<evidence type="ECO:0000313" key="2">
    <source>
        <dbReference type="EMBL" id="MBG0740107.1"/>
    </source>
</evidence>
<proteinExistence type="predicted"/>
<dbReference type="RefSeq" id="WP_196397051.1">
    <property type="nucleotide sequence ID" value="NZ_JADNYM010000014.1"/>
</dbReference>
<sequence length="390" mass="42958">MHHRELLGTANVSDETLTELVAALLREPPGRVTVSSSDVERVAYDLPTITTAGRYWVRGQALVGGEPKSFCFFVKHVQSWARSPMFAEVPAELAVMAEAGVPWRVEPLAYRSDLGQRLPHGLRMPRAVAVFDLDEKSASVWLEAIMTVSAEWDVARFSKAAYLLGRFAASPRVRERAKVGEFEWTVRDYLHGRLTHQVIPLVCDSGVWHNRLVARAFDDSLRTRLQEQAGRAHDLVDELAALPLGTIHGDACPNNLLVTADDDGFALIDYNFFSEGPIGFDLGQLLVGDIQIGRQRASTLQAVEEAILPSYVEGLRAEGSKIPLDVVRRAHALHLMLFTGLSTLPFEHLRTEPTPALHQLVADRAAIARFSLGLLDATETASARATQPFG</sequence>
<feature type="domain" description="Aminoglycoside phosphotransferase" evidence="1">
    <location>
        <begin position="208"/>
        <end position="301"/>
    </location>
</feature>
<keyword evidence="3" id="KW-1185">Reference proteome</keyword>
<evidence type="ECO:0000313" key="3">
    <source>
        <dbReference type="Proteomes" id="UP000655366"/>
    </source>
</evidence>
<dbReference type="Proteomes" id="UP000655366">
    <property type="component" value="Unassembled WGS sequence"/>
</dbReference>
<organism evidence="2 3">
    <name type="scientific">Arthrobacter terrae</name>
    <dbReference type="NCBI Taxonomy" id="2935737"/>
    <lineage>
        <taxon>Bacteria</taxon>
        <taxon>Bacillati</taxon>
        <taxon>Actinomycetota</taxon>
        <taxon>Actinomycetes</taxon>
        <taxon>Micrococcales</taxon>
        <taxon>Micrococcaceae</taxon>
        <taxon>Arthrobacter</taxon>
    </lineage>
</organism>
<comment type="caution">
    <text evidence="2">The sequence shown here is derived from an EMBL/GenBank/DDBJ whole genome shotgun (WGS) entry which is preliminary data.</text>
</comment>
<accession>A0A931CK77</accession>
<dbReference type="EMBL" id="JADNYM010000014">
    <property type="protein sequence ID" value="MBG0740107.1"/>
    <property type="molecule type" value="Genomic_DNA"/>
</dbReference>